<gene>
    <name evidence="7" type="ORF">OKW52_07080</name>
</gene>
<keyword evidence="4" id="KW-0472">Membrane</keyword>
<dbReference type="InterPro" id="IPR006260">
    <property type="entry name" value="TonB/TolA_C"/>
</dbReference>
<evidence type="ECO:0000256" key="2">
    <source>
        <dbReference type="ARBA" id="ARBA00022692"/>
    </source>
</evidence>
<feature type="region of interest" description="Disordered" evidence="5">
    <location>
        <begin position="130"/>
        <end position="248"/>
    </location>
</feature>
<dbReference type="EMBL" id="JAPDFL010000001">
    <property type="protein sequence ID" value="MCW1932031.1"/>
    <property type="molecule type" value="Genomic_DNA"/>
</dbReference>
<dbReference type="Gene3D" id="3.30.1150.10">
    <property type="match status" value="1"/>
</dbReference>
<comment type="subcellular location">
    <subcellularLocation>
        <location evidence="1">Membrane</location>
        <topology evidence="1">Single-pass membrane protein</topology>
    </subcellularLocation>
</comment>
<evidence type="ECO:0000259" key="6">
    <source>
        <dbReference type="PROSITE" id="PS52015"/>
    </source>
</evidence>
<feature type="region of interest" description="Disordered" evidence="5">
    <location>
        <begin position="70"/>
        <end position="118"/>
    </location>
</feature>
<keyword evidence="2" id="KW-0812">Transmembrane</keyword>
<comment type="caution">
    <text evidence="7">The sequence shown here is derived from an EMBL/GenBank/DDBJ whole genome shotgun (WGS) entry which is preliminary data.</text>
</comment>
<feature type="compositionally biased region" description="Pro residues" evidence="5">
    <location>
        <begin position="83"/>
        <end position="98"/>
    </location>
</feature>
<evidence type="ECO:0000256" key="5">
    <source>
        <dbReference type="SAM" id="MobiDB-lite"/>
    </source>
</evidence>
<name>A0ABT3GWX0_9RHOB</name>
<dbReference type="Pfam" id="PF13103">
    <property type="entry name" value="TonB_2"/>
    <property type="match status" value="1"/>
</dbReference>
<sequence length="328" mass="32731">MILSAQARRAAFDWRALAMTGAVSVAAHGILLSAFVPSTDPVQIAGGAASAPAALGSAFEDFTQGALPSTASMAESTQAPVAPQTPPAQAAPPPPPPAAAEATQTPTAPQTPAAAAAPRTLPPAAVAGTTPLAAQTPSTPPEPLTTARATPVQPTPPSPPSLAESAPTSPLPTATPEPDVTVRTADATTPRPQQRPSPQQASAAQPAGNSERSARRGSADGTTGAATQRAERPATAASAPGNAEASNYPGQVMRAIRRVRQQSVRARGVAVVAFTVAPGGGLASVSIAQASGSRALDSAALDHIRRAAPFPAPPPGAQRRFSFEFVGR</sequence>
<dbReference type="PROSITE" id="PS52015">
    <property type="entry name" value="TONB_CTD"/>
    <property type="match status" value="1"/>
</dbReference>
<evidence type="ECO:0000256" key="4">
    <source>
        <dbReference type="ARBA" id="ARBA00023136"/>
    </source>
</evidence>
<evidence type="ECO:0000313" key="8">
    <source>
        <dbReference type="Proteomes" id="UP001208938"/>
    </source>
</evidence>
<accession>A0ABT3GWX0</accession>
<dbReference type="Proteomes" id="UP001208938">
    <property type="component" value="Unassembled WGS sequence"/>
</dbReference>
<keyword evidence="3" id="KW-1133">Transmembrane helix</keyword>
<organism evidence="7 8">
    <name type="scientific">Pararhodobacter zhoushanensis</name>
    <dbReference type="NCBI Taxonomy" id="2479545"/>
    <lineage>
        <taxon>Bacteria</taxon>
        <taxon>Pseudomonadati</taxon>
        <taxon>Pseudomonadota</taxon>
        <taxon>Alphaproteobacteria</taxon>
        <taxon>Rhodobacterales</taxon>
        <taxon>Paracoccaceae</taxon>
        <taxon>Pararhodobacter</taxon>
    </lineage>
</organism>
<evidence type="ECO:0000256" key="3">
    <source>
        <dbReference type="ARBA" id="ARBA00022989"/>
    </source>
</evidence>
<reference evidence="7 8" key="1">
    <citation type="submission" date="2022-10" db="EMBL/GenBank/DDBJ databases">
        <title>Pararhodobacter sp. nov., isolated from marine algae.</title>
        <authorList>
            <person name="Choi B.J."/>
            <person name="Kim J.M."/>
            <person name="Lee J.K."/>
            <person name="Choi D.G."/>
            <person name="Jeon C.O."/>
        </authorList>
    </citation>
    <scope>NUCLEOTIDE SEQUENCE [LARGE SCALE GENOMIC DNA]</scope>
    <source>
        <strain evidence="7 8">ZQ420</strain>
    </source>
</reference>
<evidence type="ECO:0000313" key="7">
    <source>
        <dbReference type="EMBL" id="MCW1932031.1"/>
    </source>
</evidence>
<proteinExistence type="predicted"/>
<dbReference type="InterPro" id="IPR037682">
    <property type="entry name" value="TonB_C"/>
</dbReference>
<feature type="compositionally biased region" description="Low complexity" evidence="5">
    <location>
        <begin position="187"/>
        <end position="207"/>
    </location>
</feature>
<keyword evidence="8" id="KW-1185">Reference proteome</keyword>
<protein>
    <submittedName>
        <fullName evidence="7">TonB family protein</fullName>
    </submittedName>
</protein>
<feature type="domain" description="TonB C-terminal" evidence="6">
    <location>
        <begin position="242"/>
        <end position="328"/>
    </location>
</feature>
<evidence type="ECO:0000256" key="1">
    <source>
        <dbReference type="ARBA" id="ARBA00004167"/>
    </source>
</evidence>
<dbReference type="RefSeq" id="WP_264505102.1">
    <property type="nucleotide sequence ID" value="NZ_JAPDFL010000001.1"/>
</dbReference>
<dbReference type="SUPFAM" id="SSF74653">
    <property type="entry name" value="TolA/TonB C-terminal domain"/>
    <property type="match status" value="1"/>
</dbReference>
<feature type="compositionally biased region" description="Low complexity" evidence="5">
    <location>
        <begin position="99"/>
        <end position="118"/>
    </location>
</feature>
<dbReference type="NCBIfam" id="TIGR01352">
    <property type="entry name" value="tonB_Cterm"/>
    <property type="match status" value="1"/>
</dbReference>